<feature type="transmembrane region" description="Helical" evidence="2">
    <location>
        <begin position="185"/>
        <end position="203"/>
    </location>
</feature>
<feature type="transmembrane region" description="Helical" evidence="2">
    <location>
        <begin position="135"/>
        <end position="152"/>
    </location>
</feature>
<feature type="region of interest" description="Disordered" evidence="1">
    <location>
        <begin position="388"/>
        <end position="407"/>
    </location>
</feature>
<organism evidence="3 4">
    <name type="scientific">Actinotalea ferrariae CF5-4</name>
    <dbReference type="NCBI Taxonomy" id="948458"/>
    <lineage>
        <taxon>Bacteria</taxon>
        <taxon>Bacillati</taxon>
        <taxon>Actinomycetota</taxon>
        <taxon>Actinomycetes</taxon>
        <taxon>Micrococcales</taxon>
        <taxon>Cellulomonadaceae</taxon>
        <taxon>Actinotalea</taxon>
    </lineage>
</organism>
<gene>
    <name evidence="3" type="ORF">N866_18550</name>
</gene>
<keyword evidence="2" id="KW-0472">Membrane</keyword>
<accession>A0A021VRI6</accession>
<evidence type="ECO:0000256" key="1">
    <source>
        <dbReference type="SAM" id="MobiDB-lite"/>
    </source>
</evidence>
<feature type="transmembrane region" description="Helical" evidence="2">
    <location>
        <begin position="159"/>
        <end position="179"/>
    </location>
</feature>
<name>A0A021VRI6_9CELL</name>
<reference evidence="3 4" key="1">
    <citation type="submission" date="2014-01" db="EMBL/GenBank/DDBJ databases">
        <title>Actinotalea ferrariae CF5-4.</title>
        <authorList>
            <person name="Chen F."/>
            <person name="Li Y."/>
            <person name="Wang G."/>
        </authorList>
    </citation>
    <scope>NUCLEOTIDE SEQUENCE [LARGE SCALE GENOMIC DNA]</scope>
    <source>
        <strain evidence="3 4">CF5-4</strain>
    </source>
</reference>
<comment type="caution">
    <text evidence="3">The sequence shown here is derived from an EMBL/GenBank/DDBJ whole genome shotgun (WGS) entry which is preliminary data.</text>
</comment>
<evidence type="ECO:0000313" key="4">
    <source>
        <dbReference type="Proteomes" id="UP000019753"/>
    </source>
</evidence>
<dbReference type="RefSeq" id="WP_052022636.1">
    <property type="nucleotide sequence ID" value="NZ_AXCW01000071.1"/>
</dbReference>
<keyword evidence="4" id="KW-1185">Reference proteome</keyword>
<feature type="transmembrane region" description="Helical" evidence="2">
    <location>
        <begin position="210"/>
        <end position="230"/>
    </location>
</feature>
<feature type="transmembrane region" description="Helical" evidence="2">
    <location>
        <begin position="257"/>
        <end position="278"/>
    </location>
</feature>
<dbReference type="PANTHER" id="PTHR41771:SF1">
    <property type="entry name" value="MEMBRANE PROTEIN"/>
    <property type="match status" value="1"/>
</dbReference>
<protein>
    <submittedName>
        <fullName evidence="3">YibE/F family protein</fullName>
    </submittedName>
</protein>
<sequence>MSPEADGDGALAHGGHLHGDPPRASTRVRWVLALCLLPVVVLTVVGLVTLWPTADQRPDRIPTAAEGSSYVQADVLRVLPEARLLEVDVEGSGFALAQVPPEALAAGVAEGDRVLLLTIRSEEVPLVWVDFVRDAPLGLLAVAYALLVVLVARWRGIAAIVGLVVSLGLIALFTLPALLAGQPPLLVALVTASAALFATLYLAHGLNARTTTALLGTVLGVALTAVLASWSTRAASLTGLTSEDALLLPGLAPDVDMRGVVLCGIILAGLGVLNDVTITQASAVWELRAIAPGLGRWELFRRGMRIGRDHIASTVYTIAFAYVGAALPIMLLISLYDQPLTRTLTAGEIAEEVVRTLVGSIGLVAAIPLTTALAALVVTAGAVATEPVRRRGRAPRPPVAPAGPADA</sequence>
<feature type="region of interest" description="Disordered" evidence="1">
    <location>
        <begin position="1"/>
        <end position="21"/>
    </location>
</feature>
<proteinExistence type="predicted"/>
<keyword evidence="2" id="KW-0812">Transmembrane</keyword>
<evidence type="ECO:0000256" key="2">
    <source>
        <dbReference type="SAM" id="Phobius"/>
    </source>
</evidence>
<dbReference type="EMBL" id="AXCW01000071">
    <property type="protein sequence ID" value="EYR63733.1"/>
    <property type="molecule type" value="Genomic_DNA"/>
</dbReference>
<dbReference type="InterPro" id="IPR012507">
    <property type="entry name" value="YibE_F"/>
</dbReference>
<dbReference type="Proteomes" id="UP000019753">
    <property type="component" value="Unassembled WGS sequence"/>
</dbReference>
<evidence type="ECO:0000313" key="3">
    <source>
        <dbReference type="EMBL" id="EYR63733.1"/>
    </source>
</evidence>
<keyword evidence="2" id="KW-1133">Transmembrane helix</keyword>
<dbReference type="Pfam" id="PF07907">
    <property type="entry name" value="YibE_F"/>
    <property type="match status" value="1"/>
</dbReference>
<dbReference type="PANTHER" id="PTHR41771">
    <property type="entry name" value="MEMBRANE PROTEIN-RELATED"/>
    <property type="match status" value="1"/>
</dbReference>
<feature type="transmembrane region" description="Helical" evidence="2">
    <location>
        <begin position="30"/>
        <end position="51"/>
    </location>
</feature>
<feature type="transmembrane region" description="Helical" evidence="2">
    <location>
        <begin position="311"/>
        <end position="336"/>
    </location>
</feature>
<dbReference type="AlphaFoldDB" id="A0A021VRI6"/>
<feature type="transmembrane region" description="Helical" evidence="2">
    <location>
        <begin position="356"/>
        <end position="383"/>
    </location>
</feature>